<comment type="similarity">
    <text evidence="1">Belongs to the Gfo/Idh/MocA family.</text>
</comment>
<dbReference type="NCBIfam" id="TIGR00125">
    <property type="entry name" value="cyt_tran_rel"/>
    <property type="match status" value="1"/>
</dbReference>
<dbReference type="SUPFAM" id="SSF55347">
    <property type="entry name" value="Glyceraldehyde-3-phosphate dehydrogenase-like, C-terminal domain"/>
    <property type="match status" value="1"/>
</dbReference>
<evidence type="ECO:0000256" key="2">
    <source>
        <dbReference type="ARBA" id="ARBA00023002"/>
    </source>
</evidence>
<dbReference type="Pfam" id="PF22725">
    <property type="entry name" value="GFO_IDH_MocA_C3"/>
    <property type="match status" value="1"/>
</dbReference>
<comment type="caution">
    <text evidence="6">The sequence shown here is derived from an EMBL/GenBank/DDBJ whole genome shotgun (WGS) entry which is preliminary data.</text>
</comment>
<dbReference type="PANTHER" id="PTHR22604">
    <property type="entry name" value="OXIDOREDUCTASES"/>
    <property type="match status" value="1"/>
</dbReference>
<feature type="domain" description="Cytidyltransferase-like" evidence="4">
    <location>
        <begin position="5"/>
        <end position="125"/>
    </location>
</feature>
<reference evidence="6 7" key="1">
    <citation type="submission" date="2024-04" db="EMBL/GenBank/DDBJ databases">
        <title>Genome sequencing and metabolic network reconstruction of aminoacids and betaine degradation by Anoxynatronum sibiricum.</title>
        <authorList>
            <person name="Detkova E.N."/>
            <person name="Boltjanskaja Y.V."/>
            <person name="Mardanov A.V."/>
            <person name="Kevbrin V."/>
        </authorList>
    </citation>
    <scope>NUCLEOTIDE SEQUENCE [LARGE SCALE GENOMIC DNA]</scope>
    <source>
        <strain evidence="6 7">Z-7981</strain>
    </source>
</reference>
<evidence type="ECO:0000259" key="5">
    <source>
        <dbReference type="Pfam" id="PF22725"/>
    </source>
</evidence>
<keyword evidence="7" id="KW-1185">Reference proteome</keyword>
<dbReference type="InterPro" id="IPR004821">
    <property type="entry name" value="Cyt_trans-like"/>
</dbReference>
<organism evidence="6 7">
    <name type="scientific">Anoxynatronum sibiricum</name>
    <dbReference type="NCBI Taxonomy" id="210623"/>
    <lineage>
        <taxon>Bacteria</taxon>
        <taxon>Bacillati</taxon>
        <taxon>Bacillota</taxon>
        <taxon>Clostridia</taxon>
        <taxon>Eubacteriales</taxon>
        <taxon>Clostridiaceae</taxon>
        <taxon>Anoxynatronum</taxon>
    </lineage>
</organism>
<evidence type="ECO:0000313" key="6">
    <source>
        <dbReference type="EMBL" id="MEN1760774.1"/>
    </source>
</evidence>
<dbReference type="EMBL" id="JBCITM010000009">
    <property type="protein sequence ID" value="MEN1760774.1"/>
    <property type="molecule type" value="Genomic_DNA"/>
</dbReference>
<dbReference type="InterPro" id="IPR050984">
    <property type="entry name" value="Gfo/Idh/MocA_domain"/>
</dbReference>
<name>A0ABU9VXB4_9CLOT</name>
<dbReference type="InterPro" id="IPR036291">
    <property type="entry name" value="NAD(P)-bd_dom_sf"/>
</dbReference>
<dbReference type="InterPro" id="IPR014729">
    <property type="entry name" value="Rossmann-like_a/b/a_fold"/>
</dbReference>
<sequence>MKRVITYGTFDLFHEGHRRLLERARNLGEYLIVGVTTEGYDDSRGKLNVRESLIKRIEHVKESGLADEIIIEEYEGQKINDIQKHSIDIFAIGSDWKGKFDYLNEYCTVVYLERTKGISSSQIRAASNGVIRMGVVGYGRIANRFVPEARFVSGVNIEGVFGPSVSKMENFIKHHQLSFADKDFNSFLHKVDAIYIASPHLSHYEYTMKALEQQKHVLCEKPMVLRRHEAEKLFSVAKQNGCLLLEGIKTAYAPGFNRMIALAKSGAIGDIKSIEATFTKLAEENSRELKRDSAGGSISELASYPLLAVVKLLGEKYIEFDQFSYIDSITGIDLFNKINIRYKDAIATVKVALGVKSEGDLVISGTKGYVYVPAPWWKTEYFETRFENPTNNRKYYQAFAGEGLRYELSEFVSLVQRDLLSTYKLSESDSIWIADVIEKLREGKCRKLI</sequence>
<dbReference type="Gene3D" id="3.40.50.720">
    <property type="entry name" value="NAD(P)-binding Rossmann-like Domain"/>
    <property type="match status" value="1"/>
</dbReference>
<dbReference type="RefSeq" id="WP_343186099.1">
    <property type="nucleotide sequence ID" value="NZ_JBCITM010000009.1"/>
</dbReference>
<dbReference type="Proteomes" id="UP001407405">
    <property type="component" value="Unassembled WGS sequence"/>
</dbReference>
<protein>
    <submittedName>
        <fullName evidence="6">Gfo/Idh/MocA family oxidoreductase</fullName>
    </submittedName>
</protein>
<gene>
    <name evidence="6" type="ORF">AAIG11_09830</name>
</gene>
<proteinExistence type="inferred from homology"/>
<dbReference type="InterPro" id="IPR055170">
    <property type="entry name" value="GFO_IDH_MocA-like_dom"/>
</dbReference>
<dbReference type="InterPro" id="IPR000683">
    <property type="entry name" value="Gfo/Idh/MocA-like_OxRdtase_N"/>
</dbReference>
<feature type="domain" description="GFO/IDH/MocA-like oxidoreductase" evidence="5">
    <location>
        <begin position="257"/>
        <end position="370"/>
    </location>
</feature>
<dbReference type="Gene3D" id="3.30.360.10">
    <property type="entry name" value="Dihydrodipicolinate Reductase, domain 2"/>
    <property type="match status" value="1"/>
</dbReference>
<evidence type="ECO:0000313" key="7">
    <source>
        <dbReference type="Proteomes" id="UP001407405"/>
    </source>
</evidence>
<dbReference type="Pfam" id="PF01467">
    <property type="entry name" value="CTP_transf_like"/>
    <property type="match status" value="1"/>
</dbReference>
<evidence type="ECO:0000259" key="3">
    <source>
        <dbReference type="Pfam" id="PF01408"/>
    </source>
</evidence>
<keyword evidence="2" id="KW-0560">Oxidoreductase</keyword>
<dbReference type="Pfam" id="PF01408">
    <property type="entry name" value="GFO_IDH_MocA"/>
    <property type="match status" value="1"/>
</dbReference>
<feature type="domain" description="Gfo/Idh/MocA-like oxidoreductase N-terminal" evidence="3">
    <location>
        <begin position="131"/>
        <end position="245"/>
    </location>
</feature>
<dbReference type="SUPFAM" id="SSF52374">
    <property type="entry name" value="Nucleotidylyl transferase"/>
    <property type="match status" value="1"/>
</dbReference>
<dbReference type="PANTHER" id="PTHR22604:SF105">
    <property type="entry name" value="TRANS-1,2-DIHYDROBENZENE-1,2-DIOL DEHYDROGENASE"/>
    <property type="match status" value="1"/>
</dbReference>
<evidence type="ECO:0000256" key="1">
    <source>
        <dbReference type="ARBA" id="ARBA00010928"/>
    </source>
</evidence>
<dbReference type="SUPFAM" id="SSF51735">
    <property type="entry name" value="NAD(P)-binding Rossmann-fold domains"/>
    <property type="match status" value="1"/>
</dbReference>
<evidence type="ECO:0000259" key="4">
    <source>
        <dbReference type="Pfam" id="PF01467"/>
    </source>
</evidence>
<dbReference type="Gene3D" id="3.40.50.620">
    <property type="entry name" value="HUPs"/>
    <property type="match status" value="1"/>
</dbReference>
<accession>A0ABU9VXB4</accession>